<dbReference type="GeneID" id="134286957"/>
<dbReference type="Pfam" id="PF00098">
    <property type="entry name" value="zf-CCHC"/>
    <property type="match status" value="1"/>
</dbReference>
<dbReference type="RefSeq" id="XP_062704651.1">
    <property type="nucleotide sequence ID" value="XM_062848667.1"/>
</dbReference>
<dbReference type="Pfam" id="PF13975">
    <property type="entry name" value="gag-asp_proteas"/>
    <property type="match status" value="1"/>
</dbReference>
<dbReference type="Gene3D" id="3.10.10.10">
    <property type="entry name" value="HIV Type 1 Reverse Transcriptase, subunit A, domain 1"/>
    <property type="match status" value="1"/>
</dbReference>
<keyword evidence="1" id="KW-0863">Zinc-finger</keyword>
<dbReference type="Gene3D" id="4.10.60.10">
    <property type="entry name" value="Zinc finger, CCHC-type"/>
    <property type="match status" value="1"/>
</dbReference>
<dbReference type="SUPFAM" id="SSF50630">
    <property type="entry name" value="Acid proteases"/>
    <property type="match status" value="1"/>
</dbReference>
<dbReference type="InterPro" id="IPR043502">
    <property type="entry name" value="DNA/RNA_pol_sf"/>
</dbReference>
<dbReference type="Proteomes" id="UP000069940">
    <property type="component" value="Unassembled WGS sequence"/>
</dbReference>
<dbReference type="InterPro" id="IPR036875">
    <property type="entry name" value="Znf_CCHC_sf"/>
</dbReference>
<dbReference type="PANTHER" id="PTHR15503">
    <property type="entry name" value="LDOC1 RELATED"/>
    <property type="match status" value="1"/>
</dbReference>
<dbReference type="SMART" id="SM00343">
    <property type="entry name" value="ZnF_C2HC"/>
    <property type="match status" value="1"/>
</dbReference>
<dbReference type="InterPro" id="IPR001878">
    <property type="entry name" value="Znf_CCHC"/>
</dbReference>
<proteinExistence type="predicted"/>
<dbReference type="CDD" id="cd01647">
    <property type="entry name" value="RT_LTR"/>
    <property type="match status" value="1"/>
</dbReference>
<dbReference type="InterPro" id="IPR000477">
    <property type="entry name" value="RT_dom"/>
</dbReference>
<evidence type="ECO:0000259" key="3">
    <source>
        <dbReference type="PROSITE" id="PS50158"/>
    </source>
</evidence>
<dbReference type="EnsemblMetazoa" id="AALFPA23_020455.R30207">
    <property type="protein sequence ID" value="AALFPA23_020455.P30207"/>
    <property type="gene ID" value="AALFPA23_020455"/>
</dbReference>
<dbReference type="PROSITE" id="PS50158">
    <property type="entry name" value="ZF_CCHC"/>
    <property type="match status" value="1"/>
</dbReference>
<dbReference type="Gene3D" id="2.40.70.10">
    <property type="entry name" value="Acid Proteases"/>
    <property type="match status" value="1"/>
</dbReference>
<dbReference type="Pfam" id="PF00078">
    <property type="entry name" value="RVT_1"/>
    <property type="match status" value="1"/>
</dbReference>
<dbReference type="InterPro" id="IPR043128">
    <property type="entry name" value="Rev_trsase/Diguanyl_cyclase"/>
</dbReference>
<organism evidence="4 5">
    <name type="scientific">Aedes albopictus</name>
    <name type="common">Asian tiger mosquito</name>
    <name type="synonym">Stegomyia albopicta</name>
    <dbReference type="NCBI Taxonomy" id="7160"/>
    <lineage>
        <taxon>Eukaryota</taxon>
        <taxon>Metazoa</taxon>
        <taxon>Ecdysozoa</taxon>
        <taxon>Arthropoda</taxon>
        <taxon>Hexapoda</taxon>
        <taxon>Insecta</taxon>
        <taxon>Pterygota</taxon>
        <taxon>Neoptera</taxon>
        <taxon>Endopterygota</taxon>
        <taxon>Diptera</taxon>
        <taxon>Nematocera</taxon>
        <taxon>Culicoidea</taxon>
        <taxon>Culicidae</taxon>
        <taxon>Culicinae</taxon>
        <taxon>Aedini</taxon>
        <taxon>Aedes</taxon>
        <taxon>Stegomyia</taxon>
    </lineage>
</organism>
<reference evidence="5" key="1">
    <citation type="journal article" date="2015" name="Proc. Natl. Acad. Sci. U.S.A.">
        <title>Genome sequence of the Asian Tiger mosquito, Aedes albopictus, reveals insights into its biology, genetics, and evolution.</title>
        <authorList>
            <person name="Chen X.G."/>
            <person name="Jiang X."/>
            <person name="Gu J."/>
            <person name="Xu M."/>
            <person name="Wu Y."/>
            <person name="Deng Y."/>
            <person name="Zhang C."/>
            <person name="Bonizzoni M."/>
            <person name="Dermauw W."/>
            <person name="Vontas J."/>
            <person name="Armbruster P."/>
            <person name="Huang X."/>
            <person name="Yang Y."/>
            <person name="Zhang H."/>
            <person name="He W."/>
            <person name="Peng H."/>
            <person name="Liu Y."/>
            <person name="Wu K."/>
            <person name="Chen J."/>
            <person name="Lirakis M."/>
            <person name="Topalis P."/>
            <person name="Van Leeuwen T."/>
            <person name="Hall A.B."/>
            <person name="Jiang X."/>
            <person name="Thorpe C."/>
            <person name="Mueller R.L."/>
            <person name="Sun C."/>
            <person name="Waterhouse R.M."/>
            <person name="Yan G."/>
            <person name="Tu Z.J."/>
            <person name="Fang X."/>
            <person name="James A.A."/>
        </authorList>
    </citation>
    <scope>NUCLEOTIDE SEQUENCE [LARGE SCALE GENOMIC DNA]</scope>
    <source>
        <strain evidence="5">Foshan</strain>
    </source>
</reference>
<keyword evidence="1" id="KW-0862">Zinc</keyword>
<keyword evidence="1" id="KW-0479">Metal-binding</keyword>
<evidence type="ECO:0000256" key="1">
    <source>
        <dbReference type="PROSITE-ProRule" id="PRU00047"/>
    </source>
</evidence>
<dbReference type="CDD" id="cd00303">
    <property type="entry name" value="retropepsin_like"/>
    <property type="match status" value="1"/>
</dbReference>
<feature type="compositionally biased region" description="Basic and acidic residues" evidence="2">
    <location>
        <begin position="54"/>
        <end position="63"/>
    </location>
</feature>
<dbReference type="Gene3D" id="3.30.70.270">
    <property type="match status" value="1"/>
</dbReference>
<evidence type="ECO:0000313" key="5">
    <source>
        <dbReference type="Proteomes" id="UP000069940"/>
    </source>
</evidence>
<dbReference type="SUPFAM" id="SSF56672">
    <property type="entry name" value="DNA/RNA polymerases"/>
    <property type="match status" value="1"/>
</dbReference>
<dbReference type="InterPro" id="IPR032567">
    <property type="entry name" value="RTL1-rel"/>
</dbReference>
<keyword evidence="5" id="KW-1185">Reference proteome</keyword>
<sequence length="639" mass="71958">MSLVNVTTQLEGMRSEMNLLRAENYRLRSVIGELQAHPPHVSSTPHRNAPTHGDGSRGHRYSETENFENSNERESIVQYRSAPPRGDGIRGHRFDEVEDHLDGVSEHSLEATRYRRGQGRGSDVGSVRGEANMLGTTNLTVSEVESAFNEFSGTDFYPVLKWVQDFEEMADSIGLSDLRRYVVAKRKLTGLAKSSLNTVRHVTNWNALKDFLVGEFHCRENSAVIHEQLRNRKKSATESVFEYYLVMRELGAKADLETEAVISYTVNGIIDGSAEKTVLYGARTVNEFKEKLRIYQNIKNGKGSPTVQSTDRSQGRAVNRDGVFRPRSGIAESKRPVCYNCQELGHVMRECPKDKRSVKLCNAKSVVDRGTFLAVMIGAEPKQVFFDCGAAVSLIREDVLERLNLSLNDEEKQELHTLSGPVWTLGTTVLEVQIADTIMPLKFSVIATEHLNMEMLIGRNLLLYGDVNVSASGSRFSPKEDNFVYCIDLAPEPDDPFSHIINPSVREQTSSLVRSYSPRMSATSDVKLKIVLKDETPIQQLPRRLAPLEKEIAQKQIDQWLDDGIIQPSTSEFSSPIVLAHKKDGSRRLCVDYRRLNKVLVRDHFPLPLIEDILDDLHEARVFSTLDLENGFFHVPVDD</sequence>
<protein>
    <recommendedName>
        <fullName evidence="3">CCHC-type domain-containing protein</fullName>
    </recommendedName>
</protein>
<name>A0ABM1ZPL9_AEDAL</name>
<evidence type="ECO:0000256" key="2">
    <source>
        <dbReference type="SAM" id="MobiDB-lite"/>
    </source>
</evidence>
<accession>A0ABM1ZPL9</accession>
<reference evidence="4" key="2">
    <citation type="submission" date="2025-05" db="UniProtKB">
        <authorList>
            <consortium name="EnsemblMetazoa"/>
        </authorList>
    </citation>
    <scope>IDENTIFICATION</scope>
    <source>
        <strain evidence="4">Foshan</strain>
    </source>
</reference>
<dbReference type="InterPro" id="IPR021109">
    <property type="entry name" value="Peptidase_aspartic_dom_sf"/>
</dbReference>
<dbReference type="PANTHER" id="PTHR15503:SF22">
    <property type="entry name" value="TRANSPOSON TY3-I GAG POLYPROTEIN"/>
    <property type="match status" value="1"/>
</dbReference>
<evidence type="ECO:0000313" key="4">
    <source>
        <dbReference type="EnsemblMetazoa" id="AALFPA23_020455.P30207"/>
    </source>
</evidence>
<feature type="region of interest" description="Disordered" evidence="2">
    <location>
        <begin position="37"/>
        <end position="89"/>
    </location>
</feature>
<dbReference type="SUPFAM" id="SSF57756">
    <property type="entry name" value="Retrovirus zinc finger-like domains"/>
    <property type="match status" value="1"/>
</dbReference>
<feature type="domain" description="CCHC-type" evidence="3">
    <location>
        <begin position="338"/>
        <end position="353"/>
    </location>
</feature>